<accession>A0A4Y7KG25</accession>
<evidence type="ECO:0000313" key="2">
    <source>
        <dbReference type="Proteomes" id="UP000316621"/>
    </source>
</evidence>
<dbReference type="GO" id="GO:0046854">
    <property type="term" value="P:phosphatidylinositol phosphate biosynthetic process"/>
    <property type="evidence" value="ECO:0007669"/>
    <property type="project" value="TreeGrafter"/>
</dbReference>
<sequence>MLEMDHLKMAVAKIVSYHRNVLLVEHISCRQYQESSVRAYSTLHRCTNAFHVEKSLEAHGSAGQRGENLAKMLMFFEECPEPLGYTIAIKVAKSRRHIGDRGELLQKEKVEFEESLQKF</sequence>
<gene>
    <name evidence="1" type="ORF">C5167_035048</name>
</gene>
<dbReference type="GO" id="GO:0010008">
    <property type="term" value="C:endosome membrane"/>
    <property type="evidence" value="ECO:0007669"/>
    <property type="project" value="TreeGrafter"/>
</dbReference>
<dbReference type="Proteomes" id="UP000316621">
    <property type="component" value="Chromosome 7"/>
</dbReference>
<evidence type="ECO:0000313" key="1">
    <source>
        <dbReference type="EMBL" id="RZC71796.1"/>
    </source>
</evidence>
<proteinExistence type="predicted"/>
<dbReference type="GO" id="GO:0000285">
    <property type="term" value="F:1-phosphatidylinositol-3-phosphate 5-kinase activity"/>
    <property type="evidence" value="ECO:0007669"/>
    <property type="project" value="TreeGrafter"/>
</dbReference>
<organism evidence="1 2">
    <name type="scientific">Papaver somniferum</name>
    <name type="common">Opium poppy</name>
    <dbReference type="NCBI Taxonomy" id="3469"/>
    <lineage>
        <taxon>Eukaryota</taxon>
        <taxon>Viridiplantae</taxon>
        <taxon>Streptophyta</taxon>
        <taxon>Embryophyta</taxon>
        <taxon>Tracheophyta</taxon>
        <taxon>Spermatophyta</taxon>
        <taxon>Magnoliopsida</taxon>
        <taxon>Ranunculales</taxon>
        <taxon>Papaveraceae</taxon>
        <taxon>Papaveroideae</taxon>
        <taxon>Papaver</taxon>
    </lineage>
</organism>
<reference evidence="1 2" key="1">
    <citation type="journal article" date="2018" name="Science">
        <title>The opium poppy genome and morphinan production.</title>
        <authorList>
            <person name="Guo L."/>
            <person name="Winzer T."/>
            <person name="Yang X."/>
            <person name="Li Y."/>
            <person name="Ning Z."/>
            <person name="He Z."/>
            <person name="Teodor R."/>
            <person name="Lu Y."/>
            <person name="Bowser T.A."/>
            <person name="Graham I.A."/>
            <person name="Ye K."/>
        </authorList>
    </citation>
    <scope>NUCLEOTIDE SEQUENCE [LARGE SCALE GENOMIC DNA]</scope>
    <source>
        <strain evidence="2">cv. HN1</strain>
        <tissue evidence="1">Leaves</tissue>
    </source>
</reference>
<protein>
    <submittedName>
        <fullName evidence="1">Uncharacterized protein</fullName>
    </submittedName>
</protein>
<dbReference type="PANTHER" id="PTHR45748:SF21">
    <property type="entry name" value="1-PHOSPHATIDYLINOSITOL-3-PHOSPHATE 5-KINASE FAB1A"/>
    <property type="match status" value="1"/>
</dbReference>
<dbReference type="EMBL" id="CM010721">
    <property type="protein sequence ID" value="RZC71796.1"/>
    <property type="molecule type" value="Genomic_DNA"/>
</dbReference>
<dbReference type="STRING" id="3469.A0A4Y7KG25"/>
<keyword evidence="2" id="KW-1185">Reference proteome</keyword>
<dbReference type="Gramene" id="RZC71796">
    <property type="protein sequence ID" value="RZC71796"/>
    <property type="gene ID" value="C5167_035048"/>
</dbReference>
<name>A0A4Y7KG25_PAPSO</name>
<dbReference type="AlphaFoldDB" id="A0A4Y7KG25"/>
<dbReference type="PANTHER" id="PTHR45748">
    <property type="entry name" value="1-PHOSPHATIDYLINOSITOL 3-PHOSPHATE 5-KINASE-RELATED"/>
    <property type="match status" value="1"/>
</dbReference>